<dbReference type="InterPro" id="IPR036097">
    <property type="entry name" value="HisK_dim/P_sf"/>
</dbReference>
<dbReference type="InterPro" id="IPR036890">
    <property type="entry name" value="HATPase_C_sf"/>
</dbReference>
<dbReference type="SUPFAM" id="SSF55874">
    <property type="entry name" value="ATPase domain of HSP90 chaperone/DNA topoisomerase II/histidine kinase"/>
    <property type="match status" value="1"/>
</dbReference>
<dbReference type="EMBL" id="WNDQ01000016">
    <property type="protein sequence ID" value="KAF1021976.1"/>
    <property type="molecule type" value="Genomic_DNA"/>
</dbReference>
<comment type="subcellular location">
    <subcellularLocation>
        <location evidence="2">Membrane</location>
    </subcellularLocation>
</comment>
<gene>
    <name evidence="12" type="primary">cusS</name>
    <name evidence="12" type="ORF">GAK30_01478</name>
</gene>
<dbReference type="InterPro" id="IPR004358">
    <property type="entry name" value="Sig_transdc_His_kin-like_C"/>
</dbReference>
<proteinExistence type="predicted"/>
<accession>A0A7V8FQ25</accession>
<dbReference type="EC" id="2.7.13.3" evidence="3"/>
<dbReference type="SMART" id="SM00388">
    <property type="entry name" value="HisKA"/>
    <property type="match status" value="1"/>
</dbReference>
<dbReference type="PRINTS" id="PR00344">
    <property type="entry name" value="BCTRLSENSOR"/>
</dbReference>
<evidence type="ECO:0000313" key="13">
    <source>
        <dbReference type="Proteomes" id="UP000461670"/>
    </source>
</evidence>
<reference evidence="13" key="1">
    <citation type="journal article" date="2020" name="MBio">
        <title>Horizontal gene transfer to a defensive symbiont with a reduced genome amongst a multipartite beetle microbiome.</title>
        <authorList>
            <person name="Waterworth S.C."/>
            <person name="Florez L.V."/>
            <person name="Rees E.R."/>
            <person name="Hertweck C."/>
            <person name="Kaltenpoth M."/>
            <person name="Kwan J.C."/>
        </authorList>
    </citation>
    <scope>NUCLEOTIDE SEQUENCE [LARGE SCALE GENOMIC DNA]</scope>
</reference>
<evidence type="ECO:0000256" key="3">
    <source>
        <dbReference type="ARBA" id="ARBA00012438"/>
    </source>
</evidence>
<dbReference type="Pfam" id="PF00512">
    <property type="entry name" value="HisKA"/>
    <property type="match status" value="1"/>
</dbReference>
<keyword evidence="9 10" id="KW-0472">Membrane</keyword>
<dbReference type="Proteomes" id="UP000461670">
    <property type="component" value="Unassembled WGS sequence"/>
</dbReference>
<evidence type="ECO:0000256" key="6">
    <source>
        <dbReference type="ARBA" id="ARBA00022692"/>
    </source>
</evidence>
<dbReference type="AlphaFoldDB" id="A0A7V8FQ25"/>
<dbReference type="InterPro" id="IPR003594">
    <property type="entry name" value="HATPase_dom"/>
</dbReference>
<dbReference type="CDD" id="cd00082">
    <property type="entry name" value="HisKA"/>
    <property type="match status" value="1"/>
</dbReference>
<evidence type="ECO:0000256" key="5">
    <source>
        <dbReference type="ARBA" id="ARBA00022679"/>
    </source>
</evidence>
<dbReference type="GO" id="GO:0000155">
    <property type="term" value="F:phosphorelay sensor kinase activity"/>
    <property type="evidence" value="ECO:0007669"/>
    <property type="project" value="InterPro"/>
</dbReference>
<dbReference type="InterPro" id="IPR003661">
    <property type="entry name" value="HisK_dim/P_dom"/>
</dbReference>
<dbReference type="GO" id="GO:0005886">
    <property type="term" value="C:plasma membrane"/>
    <property type="evidence" value="ECO:0007669"/>
    <property type="project" value="TreeGrafter"/>
</dbReference>
<dbReference type="PROSITE" id="PS50109">
    <property type="entry name" value="HIS_KIN"/>
    <property type="match status" value="1"/>
</dbReference>
<evidence type="ECO:0000259" key="11">
    <source>
        <dbReference type="PROSITE" id="PS50109"/>
    </source>
</evidence>
<feature type="domain" description="Histidine kinase" evidence="11">
    <location>
        <begin position="284"/>
        <end position="504"/>
    </location>
</feature>
<organism evidence="12 13">
    <name type="scientific">Paracidovorax wautersii</name>
    <dbReference type="NCBI Taxonomy" id="1177982"/>
    <lineage>
        <taxon>Bacteria</taxon>
        <taxon>Pseudomonadati</taxon>
        <taxon>Pseudomonadota</taxon>
        <taxon>Betaproteobacteria</taxon>
        <taxon>Burkholderiales</taxon>
        <taxon>Comamonadaceae</taxon>
        <taxon>Paracidovorax</taxon>
    </lineage>
</organism>
<dbReference type="SMART" id="SM00387">
    <property type="entry name" value="HATPase_c"/>
    <property type="match status" value="1"/>
</dbReference>
<dbReference type="InterPro" id="IPR013727">
    <property type="entry name" value="2CSK_N"/>
</dbReference>
<feature type="transmembrane region" description="Helical" evidence="10">
    <location>
        <begin position="205"/>
        <end position="227"/>
    </location>
</feature>
<evidence type="ECO:0000256" key="2">
    <source>
        <dbReference type="ARBA" id="ARBA00004370"/>
    </source>
</evidence>
<keyword evidence="4" id="KW-0597">Phosphoprotein</keyword>
<evidence type="ECO:0000256" key="9">
    <source>
        <dbReference type="ARBA" id="ARBA00023136"/>
    </source>
</evidence>
<dbReference type="Gene3D" id="3.30.565.10">
    <property type="entry name" value="Histidine kinase-like ATPase, C-terminal domain"/>
    <property type="match status" value="1"/>
</dbReference>
<evidence type="ECO:0000256" key="8">
    <source>
        <dbReference type="ARBA" id="ARBA00022989"/>
    </source>
</evidence>
<protein>
    <recommendedName>
        <fullName evidence="3">histidine kinase</fullName>
        <ecNumber evidence="3">2.7.13.3</ecNumber>
    </recommendedName>
</protein>
<keyword evidence="7 12" id="KW-0418">Kinase</keyword>
<dbReference type="InterPro" id="IPR050428">
    <property type="entry name" value="TCS_sensor_his_kinase"/>
</dbReference>
<comment type="caution">
    <text evidence="12">The sequence shown here is derived from an EMBL/GenBank/DDBJ whole genome shotgun (WGS) entry which is preliminary data.</text>
</comment>
<keyword evidence="6 10" id="KW-0812">Transmembrane</keyword>
<evidence type="ECO:0000313" key="12">
    <source>
        <dbReference type="EMBL" id="KAF1021976.1"/>
    </source>
</evidence>
<evidence type="ECO:0000256" key="1">
    <source>
        <dbReference type="ARBA" id="ARBA00000085"/>
    </source>
</evidence>
<dbReference type="InterPro" id="IPR005467">
    <property type="entry name" value="His_kinase_dom"/>
</dbReference>
<dbReference type="Pfam" id="PF08521">
    <property type="entry name" value="2CSK_N"/>
    <property type="match status" value="1"/>
</dbReference>
<dbReference type="PANTHER" id="PTHR45436">
    <property type="entry name" value="SENSOR HISTIDINE KINASE YKOH"/>
    <property type="match status" value="1"/>
</dbReference>
<dbReference type="PANTHER" id="PTHR45436:SF1">
    <property type="entry name" value="SENSOR PROTEIN QSEC"/>
    <property type="match status" value="1"/>
</dbReference>
<keyword evidence="8 10" id="KW-1133">Transmembrane helix</keyword>
<sequence>MASPRPKPEGGRRPVGLRAMGSRARRWLASPHRISIKGALLVLMLPGLALLINADQLADYKTMQRATDQAYDRSLRMVALLLRQEAAAAAGSGQQPGATDALLHALTETAGSGVYFSMTASARPCGWTDANERLLAGQSGIPAAPGALPPDVPVFYDGVLATEPVRIGALCVPTQEPGVASVTLRVAETTGERRDLLRALWQGTLWRGLLVTVVASLLLWLAVSWALRPLASLRRQVLARGPRDLRPLAPQAVPAEVRPLVLAINHHVEQHQRLLDEQTRFLDGASHQLRTPLAVLLTQAEYALRESDLARVQESLRAMVAQLQQAHRLTAQLLLLARAQHQDQHEPLETFDLAACAQQVMIDELPLAHARGQDLGWIGAAEGLRVRGNAAFVREAMANLVHNAIAYTQPGGTITVGCEVQVPRAQDAAAAWALVTVQDNGPGIAPDLRDRLFGHFVRGSGTPGGSGLGLAISRSLAQRYGGEVWLGPSPAQGVCAYLRLPLLG</sequence>
<evidence type="ECO:0000256" key="7">
    <source>
        <dbReference type="ARBA" id="ARBA00022777"/>
    </source>
</evidence>
<comment type="catalytic activity">
    <reaction evidence="1">
        <text>ATP + protein L-histidine = ADP + protein N-phospho-L-histidine.</text>
        <dbReference type="EC" id="2.7.13.3"/>
    </reaction>
</comment>
<evidence type="ECO:0000256" key="10">
    <source>
        <dbReference type="SAM" id="Phobius"/>
    </source>
</evidence>
<dbReference type="SUPFAM" id="SSF47384">
    <property type="entry name" value="Homodimeric domain of signal transducing histidine kinase"/>
    <property type="match status" value="1"/>
</dbReference>
<name>A0A7V8FQ25_9BURK</name>
<dbReference type="Pfam" id="PF02518">
    <property type="entry name" value="HATPase_c"/>
    <property type="match status" value="1"/>
</dbReference>
<evidence type="ECO:0000256" key="4">
    <source>
        <dbReference type="ARBA" id="ARBA00022553"/>
    </source>
</evidence>
<keyword evidence="5" id="KW-0808">Transferase</keyword>
<dbReference type="Gene3D" id="1.10.287.130">
    <property type="match status" value="1"/>
</dbReference>